<accession>A0A286FEB2</accession>
<keyword evidence="4" id="KW-0408">Iron</keyword>
<dbReference type="Gene3D" id="3.90.45.10">
    <property type="entry name" value="Peptide deformylase"/>
    <property type="match status" value="1"/>
</dbReference>
<dbReference type="GO" id="GO:0042586">
    <property type="term" value="F:peptide deformylase activity"/>
    <property type="evidence" value="ECO:0007669"/>
    <property type="project" value="UniProtKB-UniRule"/>
</dbReference>
<feature type="active site" evidence="4">
    <location>
        <position position="139"/>
    </location>
</feature>
<dbReference type="GO" id="GO:0046872">
    <property type="term" value="F:metal ion binding"/>
    <property type="evidence" value="ECO:0007669"/>
    <property type="project" value="UniProtKB-KW"/>
</dbReference>
<dbReference type="SUPFAM" id="SSF56420">
    <property type="entry name" value="Peptide deformylase"/>
    <property type="match status" value="1"/>
</dbReference>
<dbReference type="EMBL" id="OCNH01000001">
    <property type="protein sequence ID" value="SOD81571.1"/>
    <property type="molecule type" value="Genomic_DNA"/>
</dbReference>
<dbReference type="CDD" id="cd00487">
    <property type="entry name" value="Pep_deformylase"/>
    <property type="match status" value="1"/>
</dbReference>
<dbReference type="PANTHER" id="PTHR10458">
    <property type="entry name" value="PEPTIDE DEFORMYLASE"/>
    <property type="match status" value="1"/>
</dbReference>
<comment type="catalytic activity">
    <reaction evidence="4">
        <text>N-terminal N-formyl-L-methionyl-[peptide] + H2O = N-terminal L-methionyl-[peptide] + formate</text>
        <dbReference type="Rhea" id="RHEA:24420"/>
        <dbReference type="Rhea" id="RHEA-COMP:10639"/>
        <dbReference type="Rhea" id="RHEA-COMP:10640"/>
        <dbReference type="ChEBI" id="CHEBI:15377"/>
        <dbReference type="ChEBI" id="CHEBI:15740"/>
        <dbReference type="ChEBI" id="CHEBI:49298"/>
        <dbReference type="ChEBI" id="CHEBI:64731"/>
        <dbReference type="EC" id="3.5.1.88"/>
    </reaction>
</comment>
<gene>
    <name evidence="4" type="primary">def</name>
    <name evidence="5" type="ORF">SAMN06269250_1837</name>
</gene>
<feature type="binding site" evidence="4">
    <location>
        <position position="95"/>
    </location>
    <ligand>
        <name>Fe cation</name>
        <dbReference type="ChEBI" id="CHEBI:24875"/>
    </ligand>
</feature>
<proteinExistence type="inferred from homology"/>
<dbReference type="PIRSF" id="PIRSF004749">
    <property type="entry name" value="Pep_def"/>
    <property type="match status" value="1"/>
</dbReference>
<dbReference type="PRINTS" id="PR01576">
    <property type="entry name" value="PDEFORMYLASE"/>
</dbReference>
<dbReference type="GO" id="GO:0006412">
    <property type="term" value="P:translation"/>
    <property type="evidence" value="ECO:0007669"/>
    <property type="project" value="UniProtKB-UniRule"/>
</dbReference>
<comment type="cofactor">
    <cofactor evidence="4">
        <name>Fe(2+)</name>
        <dbReference type="ChEBI" id="CHEBI:29033"/>
    </cofactor>
    <text evidence="4">Binds 1 Fe(2+) ion.</text>
</comment>
<comment type="similarity">
    <text evidence="1 4">Belongs to the polypeptide deformylase family.</text>
</comment>
<evidence type="ECO:0000313" key="5">
    <source>
        <dbReference type="EMBL" id="SOD81571.1"/>
    </source>
</evidence>
<evidence type="ECO:0000256" key="1">
    <source>
        <dbReference type="ARBA" id="ARBA00010759"/>
    </source>
</evidence>
<dbReference type="Proteomes" id="UP000219452">
    <property type="component" value="Unassembled WGS sequence"/>
</dbReference>
<evidence type="ECO:0000256" key="4">
    <source>
        <dbReference type="HAMAP-Rule" id="MF_00163"/>
    </source>
</evidence>
<evidence type="ECO:0000256" key="3">
    <source>
        <dbReference type="ARBA" id="ARBA00022801"/>
    </source>
</evidence>
<feature type="binding site" evidence="4">
    <location>
        <position position="138"/>
    </location>
    <ligand>
        <name>Fe cation</name>
        <dbReference type="ChEBI" id="CHEBI:24875"/>
    </ligand>
</feature>
<keyword evidence="2 4" id="KW-0479">Metal-binding</keyword>
<sequence length="171" mass="20058">MKHLADLLLLGDPRLYETCEPVLESELPLVTGWVADLHNVMEEIRAKYQFGRGIAAPQLGIMKRLIYLNVDRPQVIINPELVAVSDETDELWDDCMSFPNLLVRVRRHTKLTMIYRDEHWQTHTWEVTDWRIAELIQHEYDHLNGVLCTMRAIDERAYQWRPTPGTNPKTP</sequence>
<evidence type="ECO:0000256" key="2">
    <source>
        <dbReference type="ARBA" id="ARBA00022723"/>
    </source>
</evidence>
<dbReference type="InterPro" id="IPR023635">
    <property type="entry name" value="Peptide_deformylase"/>
</dbReference>
<dbReference type="OrthoDB" id="9784988at2"/>
<name>A0A286FEB2_9BACT</name>
<dbReference type="Pfam" id="PF01327">
    <property type="entry name" value="Pep_deformylase"/>
    <property type="match status" value="1"/>
</dbReference>
<organism evidence="5 6">
    <name type="scientific">Spirosoma fluviale</name>
    <dbReference type="NCBI Taxonomy" id="1597977"/>
    <lineage>
        <taxon>Bacteria</taxon>
        <taxon>Pseudomonadati</taxon>
        <taxon>Bacteroidota</taxon>
        <taxon>Cytophagia</taxon>
        <taxon>Cytophagales</taxon>
        <taxon>Cytophagaceae</taxon>
        <taxon>Spirosoma</taxon>
    </lineage>
</organism>
<keyword evidence="3 4" id="KW-0378">Hydrolase</keyword>
<keyword evidence="4" id="KW-0648">Protein biosynthesis</keyword>
<dbReference type="EC" id="3.5.1.88" evidence="4"/>
<keyword evidence="6" id="KW-1185">Reference proteome</keyword>
<comment type="function">
    <text evidence="4">Removes the formyl group from the N-terminal Met of newly synthesized proteins. Requires at least a dipeptide for an efficient rate of reaction. N-terminal L-methionine is a prerequisite for activity but the enzyme has broad specificity at other positions.</text>
</comment>
<dbReference type="InterPro" id="IPR036821">
    <property type="entry name" value="Peptide_deformylase_sf"/>
</dbReference>
<reference evidence="6" key="1">
    <citation type="submission" date="2017-09" db="EMBL/GenBank/DDBJ databases">
        <authorList>
            <person name="Varghese N."/>
            <person name="Submissions S."/>
        </authorList>
    </citation>
    <scope>NUCLEOTIDE SEQUENCE [LARGE SCALE GENOMIC DNA]</scope>
    <source>
        <strain evidence="6">DSM 29961</strain>
    </source>
</reference>
<dbReference type="PANTHER" id="PTHR10458:SF22">
    <property type="entry name" value="PEPTIDE DEFORMYLASE"/>
    <property type="match status" value="1"/>
</dbReference>
<feature type="binding site" evidence="4">
    <location>
        <position position="142"/>
    </location>
    <ligand>
        <name>Fe cation</name>
        <dbReference type="ChEBI" id="CHEBI:24875"/>
    </ligand>
</feature>
<evidence type="ECO:0000313" key="6">
    <source>
        <dbReference type="Proteomes" id="UP000219452"/>
    </source>
</evidence>
<dbReference type="AlphaFoldDB" id="A0A286FEB2"/>
<dbReference type="RefSeq" id="WP_097125440.1">
    <property type="nucleotide sequence ID" value="NZ_OCNH01000001.1"/>
</dbReference>
<protein>
    <recommendedName>
        <fullName evidence="4">Peptide deformylase</fullName>
        <shortName evidence="4">PDF</shortName>
        <ecNumber evidence="4">3.5.1.88</ecNumber>
    </recommendedName>
    <alternativeName>
        <fullName evidence="4">Polypeptide deformylase</fullName>
    </alternativeName>
</protein>
<dbReference type="HAMAP" id="MF_00163">
    <property type="entry name" value="Pep_deformylase"/>
    <property type="match status" value="1"/>
</dbReference>